<name>A0A5E8B3E1_9ASCO</name>
<keyword evidence="5" id="KW-0378">Hydrolase</keyword>
<keyword evidence="8" id="KW-0496">Mitochondrion</keyword>
<feature type="region of interest" description="Disordered" evidence="12">
    <location>
        <begin position="1"/>
        <end position="80"/>
    </location>
</feature>
<evidence type="ECO:0000256" key="4">
    <source>
        <dbReference type="ARBA" id="ARBA00022787"/>
    </source>
</evidence>
<dbReference type="InterPro" id="IPR027094">
    <property type="entry name" value="Mitofusin_fam"/>
</dbReference>
<dbReference type="GO" id="GO:0003924">
    <property type="term" value="F:GTPase activity"/>
    <property type="evidence" value="ECO:0007669"/>
    <property type="project" value="InterPro"/>
</dbReference>
<evidence type="ECO:0000313" key="15">
    <source>
        <dbReference type="Proteomes" id="UP000398389"/>
    </source>
</evidence>
<dbReference type="PANTHER" id="PTHR10465:SF0">
    <property type="entry name" value="SARCALUMENIN"/>
    <property type="match status" value="1"/>
</dbReference>
<dbReference type="GO" id="GO:0051646">
    <property type="term" value="P:mitochondrion localization"/>
    <property type="evidence" value="ECO:0007669"/>
    <property type="project" value="TreeGrafter"/>
</dbReference>
<dbReference type="PANTHER" id="PTHR10465">
    <property type="entry name" value="TRANSMEMBRANE GTPASE FZO1"/>
    <property type="match status" value="1"/>
</dbReference>
<protein>
    <recommendedName>
        <fullName evidence="13">Dynamin-type G domain-containing protein</fullName>
    </recommendedName>
</protein>
<dbReference type="GO" id="GO:0005741">
    <property type="term" value="C:mitochondrial outer membrane"/>
    <property type="evidence" value="ECO:0007669"/>
    <property type="project" value="UniProtKB-SubCell"/>
</dbReference>
<dbReference type="PROSITE" id="PS51718">
    <property type="entry name" value="G_DYNAMIN_2"/>
    <property type="match status" value="1"/>
</dbReference>
<dbReference type="EMBL" id="CABVLU010000001">
    <property type="protein sequence ID" value="VVT45610.1"/>
    <property type="molecule type" value="Genomic_DNA"/>
</dbReference>
<evidence type="ECO:0000256" key="12">
    <source>
        <dbReference type="SAM" id="MobiDB-lite"/>
    </source>
</evidence>
<dbReference type="InterPro" id="IPR027417">
    <property type="entry name" value="P-loop_NTPase"/>
</dbReference>
<comment type="subcellular location">
    <subcellularLocation>
        <location evidence="1">Mitochondrion outer membrane</location>
        <topology evidence="1">Multi-pass membrane protein</topology>
    </subcellularLocation>
</comment>
<keyword evidence="9" id="KW-0342">GTP-binding</keyword>
<keyword evidence="2" id="KW-0812">Transmembrane</keyword>
<dbReference type="InterPro" id="IPR045063">
    <property type="entry name" value="Dynamin_N"/>
</dbReference>
<feature type="compositionally biased region" description="Low complexity" evidence="12">
    <location>
        <begin position="167"/>
        <end position="178"/>
    </location>
</feature>
<gene>
    <name evidence="14" type="ORF">SAPINGB_P000812</name>
</gene>
<evidence type="ECO:0000256" key="11">
    <source>
        <dbReference type="ARBA" id="ARBA00048548"/>
    </source>
</evidence>
<feature type="domain" description="Dynamin-type G" evidence="13">
    <location>
        <begin position="248"/>
        <end position="536"/>
    </location>
</feature>
<sequence>MSFHGFQNNDKSKDNEDAPPRRQRDYADSGYGGSVGGSTFSDPDGSEARDRASLLNDNNPDQATYLRGSSNIAHHRSPSAVTRRHVLSQVNQLQYNDNRVALGRSISAVLSMLKELQSMNRKWPVYYPASATPQDDARKSLRRATMNHFPSIDDEDDLNYDLKRRSSSSFEPSQSKQQPPIPKPILEPRLVSAQAVNDFNVFKLDLKVGSLSSSELIHQLEKTSVASLLDEKIMQTIRHLLSLRERIDDTTSKVLITGDLNAGKSTFCNALLRRKLLPEDQQPCTSVFCEVIDARENHGVEEVHAVPIGVTYNRSDDTTFTIFSLQDLESLVTEYEKYSILKVYVNDRRPIDQSLLRNGVVDICLIDAPGLNMDSYQTTQVFSRQEEIDLVVFVVSAENHFTLSAKEFIWSAAHEKSLVFIVVNRFDNIRDKNRCKRLILDQVAKLSPETHKDARDFIHFVSSSQILDEMPGNNGGGGGDDGPGDDDNNEPDHPDFDRLEASLRNFVLEKRSLSKLMPAKTYLKNILKDLEMLSYVNIQVSEAEQDRVMHDLNLLTPEFEKSMRQNVKVSEDMDTQIEEICEKVHDFTKNHLTKVLNEVGESPVIPYTSLFSAFNYAIDTRETMIDRILGEVETCESYARKETTLGVNSLKAIGIMHLGDQPAFKKVFNDEAMFSRRHDTMSRTIYTELSLSDLFDLQIPFISSSKKSIEVSSERKEESSSSTITGALTLASVVTTGQLIRSTDVARSVLSLTQLVDINVVKKLAVPALIVGALAGIAYIVSDIPYAVPRNVSRKLRAEIEEMNYVDTNAQRISKECRKVLKYPAQDVRSGFQSKVEEQARKKEEYTKTAKEIDLSCRFFKRLHKEVIDQHSLVDRCNLEATLSVE</sequence>
<evidence type="ECO:0000256" key="7">
    <source>
        <dbReference type="ARBA" id="ARBA00023054"/>
    </source>
</evidence>
<feature type="compositionally biased region" description="Basic and acidic residues" evidence="12">
    <location>
        <begin position="10"/>
        <end position="27"/>
    </location>
</feature>
<evidence type="ECO:0000256" key="2">
    <source>
        <dbReference type="ARBA" id="ARBA00022692"/>
    </source>
</evidence>
<dbReference type="SUPFAM" id="SSF52540">
    <property type="entry name" value="P-loop containing nucleoside triphosphate hydrolases"/>
    <property type="match status" value="1"/>
</dbReference>
<evidence type="ECO:0000256" key="5">
    <source>
        <dbReference type="ARBA" id="ARBA00022801"/>
    </source>
</evidence>
<dbReference type="GO" id="GO:0008053">
    <property type="term" value="P:mitochondrial fusion"/>
    <property type="evidence" value="ECO:0007669"/>
    <property type="project" value="TreeGrafter"/>
</dbReference>
<dbReference type="FunFam" id="3.40.50.300:FF:000638">
    <property type="entry name" value="Transmembrane GTPase Fzo1, putative"/>
    <property type="match status" value="1"/>
</dbReference>
<dbReference type="AlphaFoldDB" id="A0A5E8B3E1"/>
<keyword evidence="3" id="KW-0547">Nucleotide-binding</keyword>
<dbReference type="Proteomes" id="UP000398389">
    <property type="component" value="Unassembled WGS sequence"/>
</dbReference>
<evidence type="ECO:0000256" key="9">
    <source>
        <dbReference type="ARBA" id="ARBA00023134"/>
    </source>
</evidence>
<comment type="catalytic activity">
    <reaction evidence="11">
        <text>GTP + H2O = GDP + phosphate + H(+)</text>
        <dbReference type="Rhea" id="RHEA:19669"/>
        <dbReference type="ChEBI" id="CHEBI:15377"/>
        <dbReference type="ChEBI" id="CHEBI:15378"/>
        <dbReference type="ChEBI" id="CHEBI:37565"/>
        <dbReference type="ChEBI" id="CHEBI:43474"/>
        <dbReference type="ChEBI" id="CHEBI:58189"/>
    </reaction>
</comment>
<organism evidence="14 15">
    <name type="scientific">Magnusiomyces paraingens</name>
    <dbReference type="NCBI Taxonomy" id="2606893"/>
    <lineage>
        <taxon>Eukaryota</taxon>
        <taxon>Fungi</taxon>
        <taxon>Dikarya</taxon>
        <taxon>Ascomycota</taxon>
        <taxon>Saccharomycotina</taxon>
        <taxon>Dipodascomycetes</taxon>
        <taxon>Dipodascales</taxon>
        <taxon>Dipodascaceae</taxon>
        <taxon>Magnusiomyces</taxon>
    </lineage>
</organism>
<evidence type="ECO:0000256" key="6">
    <source>
        <dbReference type="ARBA" id="ARBA00022989"/>
    </source>
</evidence>
<keyword evidence="7" id="KW-0175">Coiled coil</keyword>
<dbReference type="Pfam" id="PF00350">
    <property type="entry name" value="Dynamin_N"/>
    <property type="match status" value="1"/>
</dbReference>
<proteinExistence type="predicted"/>
<accession>A0A5E8B3E1</accession>
<feature type="region of interest" description="Disordered" evidence="12">
    <location>
        <begin position="165"/>
        <end position="184"/>
    </location>
</feature>
<dbReference type="GO" id="GO:0005525">
    <property type="term" value="F:GTP binding"/>
    <property type="evidence" value="ECO:0007669"/>
    <property type="project" value="UniProtKB-KW"/>
</dbReference>
<evidence type="ECO:0000256" key="8">
    <source>
        <dbReference type="ARBA" id="ARBA00023128"/>
    </source>
</evidence>
<evidence type="ECO:0000259" key="13">
    <source>
        <dbReference type="PROSITE" id="PS51718"/>
    </source>
</evidence>
<feature type="region of interest" description="Disordered" evidence="12">
    <location>
        <begin position="467"/>
        <end position="496"/>
    </location>
</feature>
<dbReference type="OrthoDB" id="9984778at2759"/>
<reference evidence="14 15" key="1">
    <citation type="submission" date="2019-09" db="EMBL/GenBank/DDBJ databases">
        <authorList>
            <person name="Brejova B."/>
        </authorList>
    </citation>
    <scope>NUCLEOTIDE SEQUENCE [LARGE SCALE GENOMIC DNA]</scope>
</reference>
<dbReference type="InterPro" id="IPR030381">
    <property type="entry name" value="G_DYNAMIN_dom"/>
</dbReference>
<feature type="compositionally biased region" description="Polar residues" evidence="12">
    <location>
        <begin position="55"/>
        <end position="72"/>
    </location>
</feature>
<dbReference type="GeneID" id="43579635"/>
<keyword evidence="4" id="KW-1000">Mitochondrion outer membrane</keyword>
<evidence type="ECO:0000256" key="3">
    <source>
        <dbReference type="ARBA" id="ARBA00022741"/>
    </source>
</evidence>
<keyword evidence="15" id="KW-1185">Reference proteome</keyword>
<keyword evidence="10" id="KW-0472">Membrane</keyword>
<evidence type="ECO:0000256" key="1">
    <source>
        <dbReference type="ARBA" id="ARBA00004374"/>
    </source>
</evidence>
<dbReference type="Gene3D" id="3.40.50.300">
    <property type="entry name" value="P-loop containing nucleotide triphosphate hydrolases"/>
    <property type="match status" value="1"/>
</dbReference>
<dbReference type="RefSeq" id="XP_031851426.1">
    <property type="nucleotide sequence ID" value="XM_031995535.1"/>
</dbReference>
<evidence type="ECO:0000256" key="10">
    <source>
        <dbReference type="ARBA" id="ARBA00023136"/>
    </source>
</evidence>
<evidence type="ECO:0000313" key="14">
    <source>
        <dbReference type="EMBL" id="VVT45610.1"/>
    </source>
</evidence>
<keyword evidence="6" id="KW-1133">Transmembrane helix</keyword>